<protein>
    <submittedName>
        <fullName evidence="3">Jg15899 protein</fullName>
    </submittedName>
</protein>
<dbReference type="SMART" id="SM01220">
    <property type="entry name" value="FSA_C"/>
    <property type="match status" value="1"/>
</dbReference>
<evidence type="ECO:0000313" key="3">
    <source>
        <dbReference type="EMBL" id="CAH2268268.1"/>
    </source>
</evidence>
<feature type="region of interest" description="Disordered" evidence="1">
    <location>
        <begin position="633"/>
        <end position="655"/>
    </location>
</feature>
<feature type="region of interest" description="Disordered" evidence="1">
    <location>
        <begin position="444"/>
        <end position="472"/>
    </location>
</feature>
<dbReference type="PANTHER" id="PTHR31640">
    <property type="entry name" value="TRANSMEMBRANE PROTEIN KIAA1109"/>
    <property type="match status" value="1"/>
</dbReference>
<dbReference type="AlphaFoldDB" id="A0A8S4SNB6"/>
<dbReference type="EMBL" id="CAKXAJ010026428">
    <property type="protein sequence ID" value="CAH2268268.1"/>
    <property type="molecule type" value="Genomic_DNA"/>
</dbReference>
<organism evidence="3 4">
    <name type="scientific">Pararge aegeria aegeria</name>
    <dbReference type="NCBI Taxonomy" id="348720"/>
    <lineage>
        <taxon>Eukaryota</taxon>
        <taxon>Metazoa</taxon>
        <taxon>Ecdysozoa</taxon>
        <taxon>Arthropoda</taxon>
        <taxon>Hexapoda</taxon>
        <taxon>Insecta</taxon>
        <taxon>Pterygota</taxon>
        <taxon>Neoptera</taxon>
        <taxon>Endopterygota</taxon>
        <taxon>Lepidoptera</taxon>
        <taxon>Glossata</taxon>
        <taxon>Ditrysia</taxon>
        <taxon>Papilionoidea</taxon>
        <taxon>Nymphalidae</taxon>
        <taxon>Satyrinae</taxon>
        <taxon>Satyrini</taxon>
        <taxon>Parargina</taxon>
        <taxon>Pararge</taxon>
    </lineage>
</organism>
<keyword evidence="4" id="KW-1185">Reference proteome</keyword>
<feature type="compositionally biased region" description="Low complexity" evidence="1">
    <location>
        <begin position="637"/>
        <end position="647"/>
    </location>
</feature>
<sequence length="694" mass="75055">MSPAEAESASRGRSGAGAGAGAEGYGQYVYASFPVDVIVHFHTRPSAFRFSCLPASRVECLLQLPSLQIVFSSKRASDEEMAEPAIAMGGLSVTGCLADFSVYIFHPYGGKKSSLKEAQWSPLADTERKDSLSINVEFVKFHLSRFRKLDLHADHDMSKATVRFSTIVDVGSAWFKYDMRRLSEILAFPKAWYRRSIVRRLFLGDVSVHTAHPTSSNNVPLSPVLPQREKAKTAEPQKAKEDKSGGVAWETLVLFAVNFERLNVHMNMGNVMGNVSWQSRSLGARGRLGTGSARRRQVAGRVALGGAALEARGGIVGGAIALAAARAHVLLQQEPPAHVAALRLAALELRLEYMGAPALLARLSRLAAALRDRWQPPAATPSASRPATILAHGTLSWHQLQIAISRSTTPDLLKMQLKLEEFFTQQFKSGKRVFSSLHSTAYTTRLPREKREQNAAAAAAAAAAGTSEPPQQQAELRHHRHWQKVLELIAAAPHDKLHPRGTVLGGTLELQGSNISLACFHGNSLKAKSWALFSLKDPCISFATEAQQIEDEDGSPEVHAVQSLTASLGEGVSAGEGAAPGGSAAAGHQSLATVCRMTRTVLFPPQFKTLHEWFSYAFADSEIDAIDQFPSLERENTGTTGSTGSSGAQSKPASDRHVREVIFALPALQMHLRTSHLQKAQPPTEHGELHATPT</sequence>
<dbReference type="GO" id="GO:0098793">
    <property type="term" value="C:presynapse"/>
    <property type="evidence" value="ECO:0007669"/>
    <property type="project" value="GOC"/>
</dbReference>
<feature type="compositionally biased region" description="Basic and acidic residues" evidence="1">
    <location>
        <begin position="227"/>
        <end position="242"/>
    </location>
</feature>
<dbReference type="InterPro" id="IPR056742">
    <property type="entry name" value="BLTP1_C"/>
</dbReference>
<evidence type="ECO:0000256" key="1">
    <source>
        <dbReference type="SAM" id="MobiDB-lite"/>
    </source>
</evidence>
<accession>A0A8S4SNB6</accession>
<comment type="caution">
    <text evidence="3">The sequence shown here is derived from an EMBL/GenBank/DDBJ whole genome shotgun (WGS) entry which is preliminary data.</text>
</comment>
<dbReference type="InterPro" id="IPR033616">
    <property type="entry name" value="BLTP1"/>
</dbReference>
<evidence type="ECO:0000313" key="4">
    <source>
        <dbReference type="Proteomes" id="UP000838756"/>
    </source>
</evidence>
<proteinExistence type="predicted"/>
<dbReference type="Pfam" id="PF25040">
    <property type="entry name" value="BLTP1_C"/>
    <property type="match status" value="2"/>
</dbReference>
<reference evidence="3" key="1">
    <citation type="submission" date="2022-03" db="EMBL/GenBank/DDBJ databases">
        <authorList>
            <person name="Lindestad O."/>
        </authorList>
    </citation>
    <scope>NUCLEOTIDE SEQUENCE</scope>
</reference>
<gene>
    <name evidence="3" type="primary">jg15899</name>
    <name evidence="3" type="ORF">PAEG_LOCUS26657</name>
</gene>
<dbReference type="PANTHER" id="PTHR31640:SF1">
    <property type="entry name" value="BRIDGE-LIKE LIPID TRANSFER PROTEIN FAMILY MEMBER 1"/>
    <property type="match status" value="1"/>
</dbReference>
<evidence type="ECO:0000259" key="2">
    <source>
        <dbReference type="SMART" id="SM01220"/>
    </source>
</evidence>
<dbReference type="GO" id="GO:0048488">
    <property type="term" value="P:synaptic vesicle endocytosis"/>
    <property type="evidence" value="ECO:0007669"/>
    <property type="project" value="TreeGrafter"/>
</dbReference>
<feature type="region of interest" description="Disordered" evidence="1">
    <location>
        <begin position="212"/>
        <end position="242"/>
    </location>
</feature>
<feature type="domain" description="Bridge-like lipid transfer protein family member 1 C-terminal" evidence="2">
    <location>
        <begin position="231"/>
        <end position="694"/>
    </location>
</feature>
<dbReference type="Proteomes" id="UP000838756">
    <property type="component" value="Unassembled WGS sequence"/>
</dbReference>
<name>A0A8S4SNB6_9NEOP</name>
<feature type="compositionally biased region" description="Low complexity" evidence="1">
    <location>
        <begin position="455"/>
        <end position="464"/>
    </location>
</feature>
<dbReference type="OrthoDB" id="6928796at2759"/>